<dbReference type="AlphaFoldDB" id="A0A3A4JYB4"/>
<evidence type="ECO:0000313" key="1">
    <source>
        <dbReference type="EMBL" id="RJO75887.1"/>
    </source>
</evidence>
<keyword evidence="2" id="KW-1185">Reference proteome</keyword>
<protein>
    <recommendedName>
        <fullName evidence="3">3D domain-containing protein</fullName>
    </recommendedName>
</protein>
<evidence type="ECO:0000313" key="2">
    <source>
        <dbReference type="Proteomes" id="UP000266677"/>
    </source>
</evidence>
<accession>A0A3A4JYB4</accession>
<dbReference type="EMBL" id="QZFU01000017">
    <property type="protein sequence ID" value="RJO75887.1"/>
    <property type="molecule type" value="Genomic_DNA"/>
</dbReference>
<comment type="caution">
    <text evidence="1">The sequence shown here is derived from an EMBL/GenBank/DDBJ whole genome shotgun (WGS) entry which is preliminary data.</text>
</comment>
<evidence type="ECO:0008006" key="3">
    <source>
        <dbReference type="Google" id="ProtNLM"/>
    </source>
</evidence>
<proteinExistence type="predicted"/>
<name>A0A3A4JYB4_9NOCA</name>
<organism evidence="1 2">
    <name type="scientific">Nocardia panacis</name>
    <dbReference type="NCBI Taxonomy" id="2340916"/>
    <lineage>
        <taxon>Bacteria</taxon>
        <taxon>Bacillati</taxon>
        <taxon>Actinomycetota</taxon>
        <taxon>Actinomycetes</taxon>
        <taxon>Mycobacteriales</taxon>
        <taxon>Nocardiaceae</taxon>
        <taxon>Nocardia</taxon>
    </lineage>
</organism>
<dbReference type="OrthoDB" id="3293218at2"/>
<gene>
    <name evidence="1" type="ORF">D5S18_13480</name>
</gene>
<dbReference type="Proteomes" id="UP000266677">
    <property type="component" value="Unassembled WGS sequence"/>
</dbReference>
<reference evidence="1 2" key="1">
    <citation type="submission" date="2018-09" db="EMBL/GenBank/DDBJ databases">
        <title>YIM PH21274 draft genome.</title>
        <authorList>
            <person name="Miao C."/>
        </authorList>
    </citation>
    <scope>NUCLEOTIDE SEQUENCE [LARGE SCALE GENOMIC DNA]</scope>
    <source>
        <strain evidence="1 2">YIM PH 21724</strain>
    </source>
</reference>
<sequence length="201" mass="21889">MSLGLLAVSVLAAGCEANGSENEWSDWTVSVYYTAVQSLYHGPPQKVRGCADFGCTVPDIEIGRFPDDFIDAVRDQGTGRITEGPYTGQYLLWSYDGGFRLDPQPRDPDGTILEPFHSAAADGLVAGTRLRLTDCGIIDAEDDETCDRFKHTEWVVGDEFTPGLGGDRHIDLYIGEETEQDYSDEIGVLTFAGAILEPVTS</sequence>